<feature type="transmembrane region" description="Helical" evidence="1">
    <location>
        <begin position="108"/>
        <end position="126"/>
    </location>
</feature>
<keyword evidence="1" id="KW-1133">Transmembrane helix</keyword>
<dbReference type="Proteomes" id="UP000320085">
    <property type="component" value="Unassembled WGS sequence"/>
</dbReference>
<protein>
    <submittedName>
        <fullName evidence="2">Uncharacterized protein</fullName>
    </submittedName>
</protein>
<gene>
    <name evidence="2" type="ORF">FHX52_4504</name>
</gene>
<evidence type="ECO:0000313" key="3">
    <source>
        <dbReference type="Proteomes" id="UP000320085"/>
    </source>
</evidence>
<sequence>MSDTYSGNRPFGVTVLSVMTFLLGVMDVIVGLLFVFTRNNAEVRASAQTTSEVLLISGVVYLVFGLIYLAVSRGLWNGSNGSRIVVNVVSVINLAAGIWLLTQSAGSTRLQAAISILLAVILLLIVNSGRAKAYFLAR</sequence>
<feature type="transmembrane region" description="Helical" evidence="1">
    <location>
        <begin position="84"/>
        <end position="102"/>
    </location>
</feature>
<feature type="transmembrane region" description="Helical" evidence="1">
    <location>
        <begin position="54"/>
        <end position="72"/>
    </location>
</feature>
<name>A0A543PMG0_9MICO</name>
<dbReference type="EMBL" id="VFQF01000003">
    <property type="protein sequence ID" value="TQN45265.1"/>
    <property type="molecule type" value="Genomic_DNA"/>
</dbReference>
<keyword evidence="1" id="KW-0472">Membrane</keyword>
<dbReference type="RefSeq" id="WP_141824512.1">
    <property type="nucleotide sequence ID" value="NZ_BAAAQC010000013.1"/>
</dbReference>
<organism evidence="2 3">
    <name type="scientific">Humibacillus xanthopallidus</name>
    <dbReference type="NCBI Taxonomy" id="412689"/>
    <lineage>
        <taxon>Bacteria</taxon>
        <taxon>Bacillati</taxon>
        <taxon>Actinomycetota</taxon>
        <taxon>Actinomycetes</taxon>
        <taxon>Micrococcales</taxon>
        <taxon>Intrasporangiaceae</taxon>
        <taxon>Humibacillus</taxon>
    </lineage>
</organism>
<feature type="transmembrane region" description="Helical" evidence="1">
    <location>
        <begin position="12"/>
        <end position="34"/>
    </location>
</feature>
<dbReference type="OrthoDB" id="4981655at2"/>
<evidence type="ECO:0000313" key="2">
    <source>
        <dbReference type="EMBL" id="TQN45265.1"/>
    </source>
</evidence>
<dbReference type="AlphaFoldDB" id="A0A543PMG0"/>
<keyword evidence="1" id="KW-0812">Transmembrane</keyword>
<evidence type="ECO:0000256" key="1">
    <source>
        <dbReference type="SAM" id="Phobius"/>
    </source>
</evidence>
<reference evidence="2 3" key="1">
    <citation type="submission" date="2019-06" db="EMBL/GenBank/DDBJ databases">
        <title>Sequencing the genomes of 1000 actinobacteria strains.</title>
        <authorList>
            <person name="Klenk H.-P."/>
        </authorList>
    </citation>
    <scope>NUCLEOTIDE SEQUENCE [LARGE SCALE GENOMIC DNA]</scope>
    <source>
        <strain evidence="2 3">DSM 21776</strain>
    </source>
</reference>
<accession>A0A543PMG0</accession>
<comment type="caution">
    <text evidence="2">The sequence shown here is derived from an EMBL/GenBank/DDBJ whole genome shotgun (WGS) entry which is preliminary data.</text>
</comment>
<proteinExistence type="predicted"/>